<organism evidence="1 2">
    <name type="scientific">Thalassobaculum fulvum</name>
    <dbReference type="NCBI Taxonomy" id="1633335"/>
    <lineage>
        <taxon>Bacteria</taxon>
        <taxon>Pseudomonadati</taxon>
        <taxon>Pseudomonadota</taxon>
        <taxon>Alphaproteobacteria</taxon>
        <taxon>Rhodospirillales</taxon>
        <taxon>Thalassobaculaceae</taxon>
        <taxon>Thalassobaculum</taxon>
    </lineage>
</organism>
<dbReference type="AlphaFoldDB" id="A0A918XQX2"/>
<comment type="caution">
    <text evidence="1">The sequence shown here is derived from an EMBL/GenBank/DDBJ whole genome shotgun (WGS) entry which is preliminary data.</text>
</comment>
<sequence length="77" mass="8844">MTEREKALRLLRALRKRISPEVLARAQKAAFLQIGQTPPAEPENEASRLFKLALANGGARRVEILQQLERKFRHKLN</sequence>
<protein>
    <submittedName>
        <fullName evidence="1">Uncharacterized protein</fullName>
    </submittedName>
</protein>
<dbReference type="Proteomes" id="UP000630353">
    <property type="component" value="Unassembled WGS sequence"/>
</dbReference>
<evidence type="ECO:0000313" key="1">
    <source>
        <dbReference type="EMBL" id="GHD47851.1"/>
    </source>
</evidence>
<dbReference type="EMBL" id="BMZS01000003">
    <property type="protein sequence ID" value="GHD47851.1"/>
    <property type="molecule type" value="Genomic_DNA"/>
</dbReference>
<accession>A0A918XQX2</accession>
<name>A0A918XQX2_9PROT</name>
<dbReference type="RefSeq" id="WP_189988659.1">
    <property type="nucleotide sequence ID" value="NZ_BMZS01000003.1"/>
</dbReference>
<evidence type="ECO:0000313" key="2">
    <source>
        <dbReference type="Proteomes" id="UP000630353"/>
    </source>
</evidence>
<reference evidence="1" key="1">
    <citation type="journal article" date="2014" name="Int. J. Syst. Evol. Microbiol.">
        <title>Complete genome sequence of Corynebacterium casei LMG S-19264T (=DSM 44701T), isolated from a smear-ripened cheese.</title>
        <authorList>
            <consortium name="US DOE Joint Genome Institute (JGI-PGF)"/>
            <person name="Walter F."/>
            <person name="Albersmeier A."/>
            <person name="Kalinowski J."/>
            <person name="Ruckert C."/>
        </authorList>
    </citation>
    <scope>NUCLEOTIDE SEQUENCE</scope>
    <source>
        <strain evidence="1">KCTC 42651</strain>
    </source>
</reference>
<keyword evidence="2" id="KW-1185">Reference proteome</keyword>
<gene>
    <name evidence="1" type="ORF">GCM10017083_18720</name>
</gene>
<proteinExistence type="predicted"/>
<reference evidence="1" key="2">
    <citation type="submission" date="2020-09" db="EMBL/GenBank/DDBJ databases">
        <authorList>
            <person name="Sun Q."/>
            <person name="Kim S."/>
        </authorList>
    </citation>
    <scope>NUCLEOTIDE SEQUENCE</scope>
    <source>
        <strain evidence="1">KCTC 42651</strain>
    </source>
</reference>